<accession>A0A1L3SQ16</accession>
<proteinExistence type="predicted"/>
<dbReference type="KEGG" id="meso:BSQ44_09035"/>
<dbReference type="InterPro" id="IPR012127">
    <property type="entry name" value="Cyt_c_prime"/>
</dbReference>
<evidence type="ECO:0000256" key="5">
    <source>
        <dbReference type="ARBA" id="ARBA00023004"/>
    </source>
</evidence>
<reference evidence="10" key="1">
    <citation type="submission" date="2016-11" db="EMBL/GenBank/DDBJ databases">
        <title>Mesorhizobium oceanicum sp. nov., isolated from deep seawater in South China Sea.</title>
        <authorList>
            <person name="Fu G.-Y."/>
        </authorList>
    </citation>
    <scope>NUCLEOTIDE SEQUENCE [LARGE SCALE GENOMIC DNA]</scope>
    <source>
        <strain evidence="10">B7</strain>
    </source>
</reference>
<gene>
    <name evidence="9" type="ORF">BSQ44_09035</name>
</gene>
<sequence>MKTFLLALTTVTLISGAAFADPHEDREALMKSFGQQLGQLAPMAKGEKPFDAAATAAALEELHARSEKFDAAALFPEGSTDGADNRALPIIWTDWDDFAARVDKYKADVAEVAANPPADQAALGVALGKIGGNCGSCHEVYRAPEG</sequence>
<dbReference type="PIRSF" id="PIRSF000027">
    <property type="entry name" value="Cytc_c_prime"/>
    <property type="match status" value="1"/>
</dbReference>
<evidence type="ECO:0000313" key="10">
    <source>
        <dbReference type="Proteomes" id="UP000182840"/>
    </source>
</evidence>
<feature type="binding site" description="axial binding residue" evidence="6">
    <location>
        <position position="138"/>
    </location>
    <ligand>
        <name>heme c</name>
        <dbReference type="ChEBI" id="CHEBI:61717"/>
    </ligand>
    <ligandPart>
        <name>Fe</name>
        <dbReference type="ChEBI" id="CHEBI:18248"/>
    </ligandPart>
</feature>
<dbReference type="Pfam" id="PF01322">
    <property type="entry name" value="Cytochrom_C_2"/>
    <property type="match status" value="1"/>
</dbReference>
<dbReference type="RefSeq" id="WP_072603220.1">
    <property type="nucleotide sequence ID" value="NZ_CP018171.1"/>
</dbReference>
<dbReference type="EMBL" id="CP018171">
    <property type="protein sequence ID" value="APH71499.1"/>
    <property type="molecule type" value="Genomic_DNA"/>
</dbReference>
<feature type="binding site" description="covalent" evidence="7">
    <location>
        <position position="137"/>
    </location>
    <ligand>
        <name>heme c</name>
        <dbReference type="ChEBI" id="CHEBI:61717"/>
    </ligand>
</feature>
<organism evidence="9 10">
    <name type="scientific">Aquibium oceanicum</name>
    <dbReference type="NCBI Taxonomy" id="1670800"/>
    <lineage>
        <taxon>Bacteria</taxon>
        <taxon>Pseudomonadati</taxon>
        <taxon>Pseudomonadota</taxon>
        <taxon>Alphaproteobacteria</taxon>
        <taxon>Hyphomicrobiales</taxon>
        <taxon>Phyllobacteriaceae</taxon>
        <taxon>Aquibium</taxon>
    </lineage>
</organism>
<evidence type="ECO:0000256" key="6">
    <source>
        <dbReference type="PIRSR" id="PIRSR000027-1"/>
    </source>
</evidence>
<keyword evidence="10" id="KW-1185">Reference proteome</keyword>
<dbReference type="Proteomes" id="UP000182840">
    <property type="component" value="Chromosome"/>
</dbReference>
<feature type="chain" id="PRO_5012273058" description="Cytochrome c556" evidence="8">
    <location>
        <begin position="21"/>
        <end position="146"/>
    </location>
</feature>
<name>A0A1L3SQ16_9HYPH</name>
<evidence type="ECO:0000256" key="1">
    <source>
        <dbReference type="ARBA" id="ARBA00022448"/>
    </source>
</evidence>
<dbReference type="GO" id="GO:0005506">
    <property type="term" value="F:iron ion binding"/>
    <property type="evidence" value="ECO:0007669"/>
    <property type="project" value="InterPro"/>
</dbReference>
<feature type="binding site" description="covalent" evidence="7">
    <location>
        <position position="134"/>
    </location>
    <ligand>
        <name>heme c</name>
        <dbReference type="ChEBI" id="CHEBI:61717"/>
    </ligand>
</feature>
<dbReference type="STRING" id="1670800.BSQ44_09035"/>
<dbReference type="PRINTS" id="PR00608">
    <property type="entry name" value="CYTCHROMECII"/>
</dbReference>
<keyword evidence="4" id="KW-0249">Electron transport</keyword>
<dbReference type="InterPro" id="IPR002321">
    <property type="entry name" value="Cyt_c_II"/>
</dbReference>
<evidence type="ECO:0008006" key="11">
    <source>
        <dbReference type="Google" id="ProtNLM"/>
    </source>
</evidence>
<dbReference type="Gene3D" id="1.20.120.10">
    <property type="entry name" value="Cytochrome c/b562"/>
    <property type="match status" value="1"/>
</dbReference>
<dbReference type="GO" id="GO:0042597">
    <property type="term" value="C:periplasmic space"/>
    <property type="evidence" value="ECO:0007669"/>
    <property type="project" value="InterPro"/>
</dbReference>
<keyword evidence="1" id="KW-0813">Transport</keyword>
<dbReference type="GO" id="GO:0022900">
    <property type="term" value="P:electron transport chain"/>
    <property type="evidence" value="ECO:0007669"/>
    <property type="project" value="InterPro"/>
</dbReference>
<evidence type="ECO:0000256" key="2">
    <source>
        <dbReference type="ARBA" id="ARBA00022617"/>
    </source>
</evidence>
<dbReference type="SUPFAM" id="SSF47175">
    <property type="entry name" value="Cytochromes"/>
    <property type="match status" value="1"/>
</dbReference>
<evidence type="ECO:0000256" key="3">
    <source>
        <dbReference type="ARBA" id="ARBA00022723"/>
    </source>
</evidence>
<keyword evidence="3 6" id="KW-0479">Metal-binding</keyword>
<feature type="signal peptide" evidence="8">
    <location>
        <begin position="1"/>
        <end position="20"/>
    </location>
</feature>
<dbReference type="GO" id="GO:0009055">
    <property type="term" value="F:electron transfer activity"/>
    <property type="evidence" value="ECO:0007669"/>
    <property type="project" value="InterPro"/>
</dbReference>
<dbReference type="OrthoDB" id="9811729at2"/>
<comment type="PTM">
    <text evidence="7">Binds 1 heme group per subunit.</text>
</comment>
<keyword evidence="5 6" id="KW-0408">Iron</keyword>
<keyword evidence="2 7" id="KW-0349">Heme</keyword>
<protein>
    <recommendedName>
        <fullName evidence="11">Cytochrome c556</fullName>
    </recommendedName>
</protein>
<dbReference type="InterPro" id="IPR010980">
    <property type="entry name" value="Cyt_c/b562"/>
</dbReference>
<evidence type="ECO:0000256" key="8">
    <source>
        <dbReference type="SAM" id="SignalP"/>
    </source>
</evidence>
<dbReference type="InterPro" id="IPR015984">
    <property type="entry name" value="Cyt_c_prime_subgr"/>
</dbReference>
<evidence type="ECO:0000256" key="4">
    <source>
        <dbReference type="ARBA" id="ARBA00022982"/>
    </source>
</evidence>
<dbReference type="GO" id="GO:0020037">
    <property type="term" value="F:heme binding"/>
    <property type="evidence" value="ECO:0007669"/>
    <property type="project" value="InterPro"/>
</dbReference>
<dbReference type="PROSITE" id="PS51009">
    <property type="entry name" value="CYTCII"/>
    <property type="match status" value="1"/>
</dbReference>
<keyword evidence="8" id="KW-0732">Signal</keyword>
<evidence type="ECO:0000313" key="9">
    <source>
        <dbReference type="EMBL" id="APH71499.1"/>
    </source>
</evidence>
<evidence type="ECO:0000256" key="7">
    <source>
        <dbReference type="PIRSR" id="PIRSR000027-2"/>
    </source>
</evidence>
<dbReference type="AlphaFoldDB" id="A0A1L3SQ16"/>